<evidence type="ECO:0000313" key="4">
    <source>
        <dbReference type="EMBL" id="KAL3309754.1"/>
    </source>
</evidence>
<feature type="non-terminal residue" evidence="4">
    <location>
        <position position="224"/>
    </location>
</feature>
<dbReference type="AlphaFoldDB" id="A0ABD2PQZ0"/>
<protein>
    <recommendedName>
        <fullName evidence="3">RabBD domain-containing protein</fullName>
    </recommendedName>
</protein>
<comment type="caution">
    <text evidence="4">The sequence shown here is derived from an EMBL/GenBank/DDBJ whole genome shotgun (WGS) entry which is preliminary data.</text>
</comment>
<dbReference type="PROSITE" id="PS50916">
    <property type="entry name" value="RABBD"/>
    <property type="match status" value="1"/>
</dbReference>
<accession>A0ABD2PQZ0</accession>
<dbReference type="InterPro" id="IPR013083">
    <property type="entry name" value="Znf_RING/FYVE/PHD"/>
</dbReference>
<feature type="domain" description="RabBD" evidence="3">
    <location>
        <begin position="110"/>
        <end position="170"/>
    </location>
</feature>
<sequence length="224" mass="25289">MGNEGSTQFEHVNDAQSREVFGPTQFHQLQRTRDIAEPLPKLILTSPDQSHSFMRLETSSKNSSASSAEDYSIVSHNKHERHVRERLQEPVQEATGTTEPAADDTILDAEKALSNLSPEEKAQIEQVLARVRQLETKEDRRLKQLKTQLKKTEQEVRRRLSLSNQDISERLLICPLCQRCCDGDQDSNFSSGLSSSYEGTQLLCVCSQCGTRCCNDCGSFIREE</sequence>
<organism evidence="4 5">
    <name type="scientific">Cichlidogyrus casuarinus</name>
    <dbReference type="NCBI Taxonomy" id="1844966"/>
    <lineage>
        <taxon>Eukaryota</taxon>
        <taxon>Metazoa</taxon>
        <taxon>Spiralia</taxon>
        <taxon>Lophotrochozoa</taxon>
        <taxon>Platyhelminthes</taxon>
        <taxon>Monogenea</taxon>
        <taxon>Monopisthocotylea</taxon>
        <taxon>Dactylogyridea</taxon>
        <taxon>Ancyrocephalidae</taxon>
        <taxon>Cichlidogyrus</taxon>
    </lineage>
</organism>
<feature type="region of interest" description="Disordered" evidence="2">
    <location>
        <begin position="1"/>
        <end position="32"/>
    </location>
</feature>
<evidence type="ECO:0000313" key="5">
    <source>
        <dbReference type="Proteomes" id="UP001626550"/>
    </source>
</evidence>
<feature type="coiled-coil region" evidence="1">
    <location>
        <begin position="135"/>
        <end position="162"/>
    </location>
</feature>
<feature type="compositionally biased region" description="Polar residues" evidence="2">
    <location>
        <begin position="1"/>
        <end position="10"/>
    </location>
</feature>
<name>A0ABD2PQZ0_9PLAT</name>
<reference evidence="4 5" key="1">
    <citation type="submission" date="2024-11" db="EMBL/GenBank/DDBJ databases">
        <title>Adaptive evolution of stress response genes in parasites aligns with host niche diversity.</title>
        <authorList>
            <person name="Hahn C."/>
            <person name="Resl P."/>
        </authorList>
    </citation>
    <scope>NUCLEOTIDE SEQUENCE [LARGE SCALE GENOMIC DNA]</scope>
    <source>
        <strain evidence="4">EGGRZ-B1_66</strain>
        <tissue evidence="4">Body</tissue>
    </source>
</reference>
<evidence type="ECO:0000256" key="2">
    <source>
        <dbReference type="SAM" id="MobiDB-lite"/>
    </source>
</evidence>
<keyword evidence="1" id="KW-0175">Coiled coil</keyword>
<evidence type="ECO:0000256" key="1">
    <source>
        <dbReference type="SAM" id="Coils"/>
    </source>
</evidence>
<gene>
    <name evidence="4" type="ORF">Ciccas_011698</name>
</gene>
<feature type="region of interest" description="Disordered" evidence="2">
    <location>
        <begin position="76"/>
        <end position="100"/>
    </location>
</feature>
<dbReference type="Gene3D" id="3.30.40.10">
    <property type="entry name" value="Zinc/RING finger domain, C3HC4 (zinc finger)"/>
    <property type="match status" value="1"/>
</dbReference>
<evidence type="ECO:0000259" key="3">
    <source>
        <dbReference type="PROSITE" id="PS50916"/>
    </source>
</evidence>
<dbReference type="InterPro" id="IPR010911">
    <property type="entry name" value="Rab_BD"/>
</dbReference>
<proteinExistence type="predicted"/>
<dbReference type="Proteomes" id="UP001626550">
    <property type="component" value="Unassembled WGS sequence"/>
</dbReference>
<keyword evidence="5" id="KW-1185">Reference proteome</keyword>
<dbReference type="EMBL" id="JBJKFK010003577">
    <property type="protein sequence ID" value="KAL3309754.1"/>
    <property type="molecule type" value="Genomic_DNA"/>
</dbReference>